<name>A0A6A6SLL9_9PLEO</name>
<dbReference type="SUPFAM" id="SSF51306">
    <property type="entry name" value="LexA/Signal peptidase"/>
    <property type="match status" value="1"/>
</dbReference>
<feature type="active site" evidence="7">
    <location>
        <position position="69"/>
    </location>
</feature>
<feature type="domain" description="Peptidase S26" evidence="9">
    <location>
        <begin position="42"/>
        <end position="199"/>
    </location>
</feature>
<dbReference type="InterPro" id="IPR036286">
    <property type="entry name" value="LexA/Signal_pep-like_sf"/>
</dbReference>
<evidence type="ECO:0000256" key="6">
    <source>
        <dbReference type="ARBA" id="ARBA00038445"/>
    </source>
</evidence>
<dbReference type="PANTHER" id="PTHR12383">
    <property type="entry name" value="PROTEASE FAMILY S26 MITOCHONDRIAL INNER MEMBRANE PROTEASE-RELATED"/>
    <property type="match status" value="1"/>
</dbReference>
<dbReference type="InterPro" id="IPR000223">
    <property type="entry name" value="Pept_S26A_signal_pept_1"/>
</dbReference>
<keyword evidence="5" id="KW-0472">Membrane</keyword>
<dbReference type="GO" id="GO:0004252">
    <property type="term" value="F:serine-type endopeptidase activity"/>
    <property type="evidence" value="ECO:0007669"/>
    <property type="project" value="InterPro"/>
</dbReference>
<dbReference type="GO" id="GO:0006465">
    <property type="term" value="P:signal peptide processing"/>
    <property type="evidence" value="ECO:0007669"/>
    <property type="project" value="InterPro"/>
</dbReference>
<dbReference type="CDD" id="cd06530">
    <property type="entry name" value="S26_SPase_I"/>
    <property type="match status" value="1"/>
</dbReference>
<sequence>MPPPRIPISSLLARLRVQRSATPFSLPRMHSHNRRLTTFGWAVRLTQGFLTLHVFTRYFYGFGAIQGISMLPTIPHSHRRSPYILTSYFYRHGRGVQVGDVVTFKNPVVEGTTACKRVVGMPGDFVCVVTPGKSFLEEEEEEEEEGDAGVFATFREEMVRVPEGHCWLVGDNLEWSRDSRMFGPVPLNLVTGKVLAVCWPWKDAKWLDRGGLKDAVGEGEYEWVSTR</sequence>
<dbReference type="GO" id="GO:0006627">
    <property type="term" value="P:protein processing involved in protein targeting to mitochondrion"/>
    <property type="evidence" value="ECO:0007669"/>
    <property type="project" value="TreeGrafter"/>
</dbReference>
<dbReference type="NCBIfam" id="TIGR02227">
    <property type="entry name" value="sigpep_I_bact"/>
    <property type="match status" value="1"/>
</dbReference>
<keyword evidence="3 8" id="KW-0378">Hydrolase</keyword>
<evidence type="ECO:0000259" key="9">
    <source>
        <dbReference type="Pfam" id="PF10502"/>
    </source>
</evidence>
<evidence type="ECO:0000256" key="4">
    <source>
        <dbReference type="ARBA" id="ARBA00023128"/>
    </source>
</evidence>
<keyword evidence="4 8" id="KW-0496">Mitochondrion</keyword>
<dbReference type="GO" id="GO:0042720">
    <property type="term" value="C:mitochondrial inner membrane peptidase complex"/>
    <property type="evidence" value="ECO:0007669"/>
    <property type="project" value="TreeGrafter"/>
</dbReference>
<keyword evidence="2 8" id="KW-0999">Mitochondrion inner membrane</keyword>
<evidence type="ECO:0000256" key="3">
    <source>
        <dbReference type="ARBA" id="ARBA00022801"/>
    </source>
</evidence>
<dbReference type="Pfam" id="PF10502">
    <property type="entry name" value="Peptidase_S26"/>
    <property type="match status" value="1"/>
</dbReference>
<keyword evidence="11" id="KW-1185">Reference proteome</keyword>
<evidence type="ECO:0000256" key="8">
    <source>
        <dbReference type="RuleBase" id="RU362041"/>
    </source>
</evidence>
<dbReference type="PRINTS" id="PR00727">
    <property type="entry name" value="LEADERPTASE"/>
</dbReference>
<dbReference type="Proteomes" id="UP000799324">
    <property type="component" value="Unassembled WGS sequence"/>
</dbReference>
<feature type="active site" evidence="7">
    <location>
        <position position="116"/>
    </location>
</feature>
<evidence type="ECO:0000313" key="10">
    <source>
        <dbReference type="EMBL" id="KAF2648795.1"/>
    </source>
</evidence>
<accession>A0A6A6SLL9</accession>
<evidence type="ECO:0000256" key="5">
    <source>
        <dbReference type="ARBA" id="ARBA00023136"/>
    </source>
</evidence>
<dbReference type="AlphaFoldDB" id="A0A6A6SLL9"/>
<protein>
    <recommendedName>
        <fullName evidence="8">Mitochondrial inner membrane protease subunit</fullName>
        <ecNumber evidence="8">3.4.21.-</ecNumber>
    </recommendedName>
</protein>
<dbReference type="Gene3D" id="2.10.109.10">
    <property type="entry name" value="Umud Fragment, subunit A"/>
    <property type="match status" value="1"/>
</dbReference>
<organism evidence="10 11">
    <name type="scientific">Lophiostoma macrostomum CBS 122681</name>
    <dbReference type="NCBI Taxonomy" id="1314788"/>
    <lineage>
        <taxon>Eukaryota</taxon>
        <taxon>Fungi</taxon>
        <taxon>Dikarya</taxon>
        <taxon>Ascomycota</taxon>
        <taxon>Pezizomycotina</taxon>
        <taxon>Dothideomycetes</taxon>
        <taxon>Pleosporomycetidae</taxon>
        <taxon>Pleosporales</taxon>
        <taxon>Lophiostomataceae</taxon>
        <taxon>Lophiostoma</taxon>
    </lineage>
</organism>
<evidence type="ECO:0000256" key="1">
    <source>
        <dbReference type="ARBA" id="ARBA00004273"/>
    </source>
</evidence>
<comment type="similarity">
    <text evidence="6">Belongs to the peptidase S26 family. IMP1 subfamily.</text>
</comment>
<keyword evidence="8" id="KW-0645">Protease</keyword>
<evidence type="ECO:0000256" key="2">
    <source>
        <dbReference type="ARBA" id="ARBA00022792"/>
    </source>
</evidence>
<dbReference type="InterPro" id="IPR052064">
    <property type="entry name" value="Mito_IMP1_subunit"/>
</dbReference>
<comment type="subcellular location">
    <subcellularLocation>
        <location evidence="1 8">Mitochondrion inner membrane</location>
    </subcellularLocation>
</comment>
<evidence type="ECO:0000256" key="7">
    <source>
        <dbReference type="PIRSR" id="PIRSR600223-1"/>
    </source>
</evidence>
<dbReference type="EMBL" id="MU004521">
    <property type="protein sequence ID" value="KAF2648795.1"/>
    <property type="molecule type" value="Genomic_DNA"/>
</dbReference>
<dbReference type="PANTHER" id="PTHR12383:SF16">
    <property type="entry name" value="MITOCHONDRIAL INNER MEMBRANE PROTEASE SUBUNIT 1"/>
    <property type="match status" value="1"/>
</dbReference>
<proteinExistence type="inferred from homology"/>
<dbReference type="InterPro" id="IPR019533">
    <property type="entry name" value="Peptidase_S26"/>
</dbReference>
<reference evidence="10" key="1">
    <citation type="journal article" date="2020" name="Stud. Mycol.">
        <title>101 Dothideomycetes genomes: a test case for predicting lifestyles and emergence of pathogens.</title>
        <authorList>
            <person name="Haridas S."/>
            <person name="Albert R."/>
            <person name="Binder M."/>
            <person name="Bloem J."/>
            <person name="Labutti K."/>
            <person name="Salamov A."/>
            <person name="Andreopoulos B."/>
            <person name="Baker S."/>
            <person name="Barry K."/>
            <person name="Bills G."/>
            <person name="Bluhm B."/>
            <person name="Cannon C."/>
            <person name="Castanera R."/>
            <person name="Culley D."/>
            <person name="Daum C."/>
            <person name="Ezra D."/>
            <person name="Gonzalez J."/>
            <person name="Henrissat B."/>
            <person name="Kuo A."/>
            <person name="Liang C."/>
            <person name="Lipzen A."/>
            <person name="Lutzoni F."/>
            <person name="Magnuson J."/>
            <person name="Mondo S."/>
            <person name="Nolan M."/>
            <person name="Ohm R."/>
            <person name="Pangilinan J."/>
            <person name="Park H.-J."/>
            <person name="Ramirez L."/>
            <person name="Alfaro M."/>
            <person name="Sun H."/>
            <person name="Tritt A."/>
            <person name="Yoshinaga Y."/>
            <person name="Zwiers L.-H."/>
            <person name="Turgeon B."/>
            <person name="Goodwin S."/>
            <person name="Spatafora J."/>
            <person name="Crous P."/>
            <person name="Grigoriev I."/>
        </authorList>
    </citation>
    <scope>NUCLEOTIDE SEQUENCE</scope>
    <source>
        <strain evidence="10">CBS 122681</strain>
    </source>
</reference>
<dbReference type="EC" id="3.4.21.-" evidence="8"/>
<evidence type="ECO:0000313" key="11">
    <source>
        <dbReference type="Proteomes" id="UP000799324"/>
    </source>
</evidence>
<dbReference type="OrthoDB" id="308440at2759"/>
<gene>
    <name evidence="10" type="ORF">K491DRAFT_641909</name>
</gene>